<reference evidence="2 3" key="1">
    <citation type="submission" date="2022-06" db="EMBL/GenBank/DDBJ databases">
        <title>Sequencing the genomes of 1000 actinobacteria strains.</title>
        <authorList>
            <person name="Klenk H.-P."/>
        </authorList>
    </citation>
    <scope>NUCLEOTIDE SEQUENCE [LARGE SCALE GENOMIC DNA]</scope>
    <source>
        <strain evidence="2 3">DSM 44170</strain>
    </source>
</reference>
<evidence type="ECO:0000256" key="1">
    <source>
        <dbReference type="SAM" id="MobiDB-lite"/>
    </source>
</evidence>
<evidence type="ECO:0000313" key="2">
    <source>
        <dbReference type="EMBL" id="MCP2344990.1"/>
    </source>
</evidence>
<keyword evidence="2" id="KW-0436">Ligase</keyword>
<keyword evidence="3" id="KW-1185">Reference proteome</keyword>
<organism evidence="2 3">
    <name type="scientific">Nonomuraea roseoviolacea subsp. carminata</name>
    <dbReference type="NCBI Taxonomy" id="160689"/>
    <lineage>
        <taxon>Bacteria</taxon>
        <taxon>Bacillati</taxon>
        <taxon>Actinomycetota</taxon>
        <taxon>Actinomycetes</taxon>
        <taxon>Streptosporangiales</taxon>
        <taxon>Streptosporangiaceae</taxon>
        <taxon>Nonomuraea</taxon>
    </lineage>
</organism>
<gene>
    <name evidence="2" type="ORF">HD595_001112</name>
</gene>
<name>A0ABT1JTE4_9ACTN</name>
<protein>
    <submittedName>
        <fullName evidence="2">Phenylacetate-CoA ligase</fullName>
        <ecNumber evidence="2">6.2.1.30</ecNumber>
    </submittedName>
</protein>
<feature type="compositionally biased region" description="Low complexity" evidence="1">
    <location>
        <begin position="275"/>
        <end position="294"/>
    </location>
</feature>
<dbReference type="EMBL" id="JAMZEC010000001">
    <property type="protein sequence ID" value="MCP2344990.1"/>
    <property type="molecule type" value="Genomic_DNA"/>
</dbReference>
<dbReference type="EC" id="6.2.1.30" evidence="2"/>
<comment type="caution">
    <text evidence="2">The sequence shown here is derived from an EMBL/GenBank/DDBJ whole genome shotgun (WGS) entry which is preliminary data.</text>
</comment>
<dbReference type="InterPro" id="IPR042099">
    <property type="entry name" value="ANL_N_sf"/>
</dbReference>
<sequence>MTAGSGAARHPGAVQDSGAAQDPGAVQDPGAAQEPSAGPYRWLTRDDLGAAAASAGGLLHVSPDVSAVYPLALADRAAEEERTAAALRAAGVGGRDRVVVALAEPAGALWAAAASRVAAAAASVGPRGRMRLHHALSALGATTLVATPTGAMDFLSRLHLEFLLDPLDLGLRHIVLTGEIASKRTLGHLAGEFDAEVHEVYSSPFSGGALAWRASEEAQLTPLAEGLLRLAALGKDELSPYTAGTAELVITPVGHSTLGDAALRTGQVVRGPADGSPGRPDGAASSPPGAIPAPAHTVGDHVLVRGVWLSLPRIGRTLAKIDGVARWELGVSRQGTLDAATLTVTFNRPSLVGNPMWRSRLQESLRALTPIALKVEIAPEVAETSAPGMVSDLRGHHLGRDRALVT</sequence>
<feature type="region of interest" description="Disordered" evidence="1">
    <location>
        <begin position="1"/>
        <end position="40"/>
    </location>
</feature>
<evidence type="ECO:0000313" key="3">
    <source>
        <dbReference type="Proteomes" id="UP001320766"/>
    </source>
</evidence>
<dbReference type="GO" id="GO:0047475">
    <property type="term" value="F:phenylacetate-CoA ligase activity"/>
    <property type="evidence" value="ECO:0007669"/>
    <property type="project" value="UniProtKB-EC"/>
</dbReference>
<accession>A0ABT1JTE4</accession>
<proteinExistence type="predicted"/>
<dbReference type="Proteomes" id="UP001320766">
    <property type="component" value="Unassembled WGS sequence"/>
</dbReference>
<feature type="region of interest" description="Disordered" evidence="1">
    <location>
        <begin position="268"/>
        <end position="294"/>
    </location>
</feature>
<dbReference type="RefSeq" id="WP_253766206.1">
    <property type="nucleotide sequence ID" value="NZ_BAAAVE010000016.1"/>
</dbReference>
<dbReference type="Gene3D" id="3.40.50.12780">
    <property type="entry name" value="N-terminal domain of ligase-like"/>
    <property type="match status" value="1"/>
</dbReference>